<name>A0A255ZMX1_9FLAO</name>
<evidence type="ECO:0000313" key="12">
    <source>
        <dbReference type="Proteomes" id="UP000216605"/>
    </source>
</evidence>
<evidence type="ECO:0000259" key="10">
    <source>
        <dbReference type="PROSITE" id="PS50109"/>
    </source>
</evidence>
<dbReference type="InterPro" id="IPR005467">
    <property type="entry name" value="His_kinase_dom"/>
</dbReference>
<keyword evidence="9" id="KW-0812">Transmembrane</keyword>
<dbReference type="SMART" id="SM00387">
    <property type="entry name" value="HATPase_c"/>
    <property type="match status" value="1"/>
</dbReference>
<keyword evidence="3" id="KW-0597">Phosphoprotein</keyword>
<keyword evidence="7" id="KW-0067">ATP-binding</keyword>
<dbReference type="InterPro" id="IPR036890">
    <property type="entry name" value="HATPase_C_sf"/>
</dbReference>
<proteinExistence type="predicted"/>
<evidence type="ECO:0000256" key="1">
    <source>
        <dbReference type="ARBA" id="ARBA00000085"/>
    </source>
</evidence>
<dbReference type="InterPro" id="IPR004358">
    <property type="entry name" value="Sig_transdc_His_kin-like_C"/>
</dbReference>
<dbReference type="RefSeq" id="WP_094412784.1">
    <property type="nucleotide sequence ID" value="NZ_NOXV01000192.1"/>
</dbReference>
<dbReference type="PRINTS" id="PR00344">
    <property type="entry name" value="BCTRLSENSOR"/>
</dbReference>
<dbReference type="EC" id="2.7.13.3" evidence="2"/>
<reference evidence="11 12" key="1">
    <citation type="submission" date="2017-07" db="EMBL/GenBank/DDBJ databases">
        <title>Flavobacterium cyanobacteriorum sp. nov., isolated from cyanobacterial aggregates in a eutrophic lake.</title>
        <authorList>
            <person name="Cai H."/>
        </authorList>
    </citation>
    <scope>NUCLEOTIDE SEQUENCE [LARGE SCALE GENOMIC DNA]</scope>
    <source>
        <strain evidence="11 12">TH021</strain>
    </source>
</reference>
<dbReference type="EMBL" id="NOXV01000192">
    <property type="protein sequence ID" value="OYQ42752.1"/>
    <property type="molecule type" value="Genomic_DNA"/>
</dbReference>
<evidence type="ECO:0000256" key="7">
    <source>
        <dbReference type="ARBA" id="ARBA00022840"/>
    </source>
</evidence>
<feature type="transmembrane region" description="Helical" evidence="9">
    <location>
        <begin position="143"/>
        <end position="163"/>
    </location>
</feature>
<keyword evidence="5" id="KW-0547">Nucleotide-binding</keyword>
<organism evidence="11 12">
    <name type="scientific">Flavobacterium cyanobacteriorum</name>
    <dbReference type="NCBI Taxonomy" id="2022802"/>
    <lineage>
        <taxon>Bacteria</taxon>
        <taxon>Pseudomonadati</taxon>
        <taxon>Bacteroidota</taxon>
        <taxon>Flavobacteriia</taxon>
        <taxon>Flavobacteriales</taxon>
        <taxon>Flavobacteriaceae</taxon>
        <taxon>Flavobacterium</taxon>
    </lineage>
</organism>
<evidence type="ECO:0000313" key="11">
    <source>
        <dbReference type="EMBL" id="OYQ42752.1"/>
    </source>
</evidence>
<evidence type="ECO:0000256" key="8">
    <source>
        <dbReference type="ARBA" id="ARBA00023012"/>
    </source>
</evidence>
<dbReference type="Proteomes" id="UP000216605">
    <property type="component" value="Unassembled WGS sequence"/>
</dbReference>
<dbReference type="GO" id="GO:0005524">
    <property type="term" value="F:ATP binding"/>
    <property type="evidence" value="ECO:0007669"/>
    <property type="project" value="UniProtKB-KW"/>
</dbReference>
<dbReference type="OrthoDB" id="9815750at2"/>
<feature type="transmembrane region" description="Helical" evidence="9">
    <location>
        <begin position="12"/>
        <end position="33"/>
    </location>
</feature>
<dbReference type="AlphaFoldDB" id="A0A255ZMX1"/>
<dbReference type="CDD" id="cd00082">
    <property type="entry name" value="HisKA"/>
    <property type="match status" value="1"/>
</dbReference>
<dbReference type="PANTHER" id="PTHR43065">
    <property type="entry name" value="SENSOR HISTIDINE KINASE"/>
    <property type="match status" value="1"/>
</dbReference>
<sequence>MQITDRSNITRWGIVASSFLIVVMILWNTYHFFNIFKEDERRRVELWALAQHTINISDENTPLDLPLAILESNKTVPMIVTDSNGIILKTNNIPEEVEKDTVRARQFLESIKKDNTPIRFRISQDNYQYLYYGNSQLLNNLKYFPVTLVFVVVLFAAIIFIFYRASKMATENRLWAGMAKETAHQIGTPLSSLLGWIEIMKADNVDETTVTEVEKDVHRLQTIAERFSKIGSEPVLTEKDIVEETAKTYEYLKSRASNQIAFSFKAPGHPVRVMLNPELHSWTIENLVKNAIDAMKGRGSLSVIIQEKENIVKIKICDSGKGIPKSQFKKVFEPGFTTKKRGWGLGLSLTRRIVEEYHKGKIKVLTSEVGKGTIMQASYKTVH</sequence>
<dbReference type="InterPro" id="IPR003594">
    <property type="entry name" value="HATPase_dom"/>
</dbReference>
<keyword evidence="8" id="KW-0902">Two-component regulatory system</keyword>
<dbReference type="PROSITE" id="PS50109">
    <property type="entry name" value="HIS_KIN"/>
    <property type="match status" value="1"/>
</dbReference>
<comment type="catalytic activity">
    <reaction evidence="1">
        <text>ATP + protein L-histidine = ADP + protein N-phospho-L-histidine.</text>
        <dbReference type="EC" id="2.7.13.3"/>
    </reaction>
</comment>
<dbReference type="SUPFAM" id="SSF55874">
    <property type="entry name" value="ATPase domain of HSP90 chaperone/DNA topoisomerase II/histidine kinase"/>
    <property type="match status" value="1"/>
</dbReference>
<dbReference type="InterPro" id="IPR003661">
    <property type="entry name" value="HisK_dim/P_dom"/>
</dbReference>
<keyword evidence="9" id="KW-0472">Membrane</keyword>
<keyword evidence="12" id="KW-1185">Reference proteome</keyword>
<evidence type="ECO:0000256" key="3">
    <source>
        <dbReference type="ARBA" id="ARBA00022553"/>
    </source>
</evidence>
<dbReference type="GO" id="GO:0000155">
    <property type="term" value="F:phosphorelay sensor kinase activity"/>
    <property type="evidence" value="ECO:0007669"/>
    <property type="project" value="InterPro"/>
</dbReference>
<evidence type="ECO:0000256" key="4">
    <source>
        <dbReference type="ARBA" id="ARBA00022679"/>
    </source>
</evidence>
<comment type="caution">
    <text evidence="11">The sequence shown here is derived from an EMBL/GenBank/DDBJ whole genome shotgun (WGS) entry which is preliminary data.</text>
</comment>
<feature type="domain" description="Histidine kinase" evidence="10">
    <location>
        <begin position="181"/>
        <end position="383"/>
    </location>
</feature>
<evidence type="ECO:0000256" key="6">
    <source>
        <dbReference type="ARBA" id="ARBA00022777"/>
    </source>
</evidence>
<keyword evidence="4" id="KW-0808">Transferase</keyword>
<evidence type="ECO:0000256" key="2">
    <source>
        <dbReference type="ARBA" id="ARBA00012438"/>
    </source>
</evidence>
<dbReference type="PANTHER" id="PTHR43065:SF10">
    <property type="entry name" value="PEROXIDE STRESS-ACTIVATED HISTIDINE KINASE MAK3"/>
    <property type="match status" value="1"/>
</dbReference>
<dbReference type="Pfam" id="PF02518">
    <property type="entry name" value="HATPase_c"/>
    <property type="match status" value="1"/>
</dbReference>
<keyword evidence="9" id="KW-1133">Transmembrane helix</keyword>
<evidence type="ECO:0000256" key="9">
    <source>
        <dbReference type="SAM" id="Phobius"/>
    </source>
</evidence>
<gene>
    <name evidence="11" type="ORF">CHU92_03850</name>
</gene>
<protein>
    <recommendedName>
        <fullName evidence="2">histidine kinase</fullName>
        <ecNumber evidence="2">2.7.13.3</ecNumber>
    </recommendedName>
</protein>
<evidence type="ECO:0000256" key="5">
    <source>
        <dbReference type="ARBA" id="ARBA00022741"/>
    </source>
</evidence>
<dbReference type="Gene3D" id="3.30.565.10">
    <property type="entry name" value="Histidine kinase-like ATPase, C-terminal domain"/>
    <property type="match status" value="1"/>
</dbReference>
<keyword evidence="6 11" id="KW-0418">Kinase</keyword>
<accession>A0A255ZMX1</accession>